<evidence type="ECO:0000256" key="8">
    <source>
        <dbReference type="SAM" id="MobiDB-lite"/>
    </source>
</evidence>
<feature type="region of interest" description="Disordered" evidence="8">
    <location>
        <begin position="447"/>
        <end position="480"/>
    </location>
</feature>
<accession>A0A9K3PI70</accession>
<sequence length="480" mass="52988">MFQQALHSLRRATAQAVVGGALVIGTLEVTTHFPSQGRSSAFYHSLADDVIVPAMRATLNPELAHKVALRMAVLAPTHRPSAKEQKLNVAVTLWDNVNFSNPIGLAAGYDKDGTAIAQLLKLGFGFCEIGSVCLRPQPGNPSPRMFRLVEDEGIINRYGFNSLGADAVEEYLQEFRKTQHPQDPNSVQWWDKIYNFLWPGSQTLVVSGLLGVNLGKNKTSETPLEDYQKLIHQLGPYADYLVINVSSPNTPGLRDLQSISSLEGLVAGCQEACQKLEHVKPLLVKLSPDLTDDELEEIGALLMRLKIDGIILTNTTTSRPPGLVSSYKTETGGLSGKPLKNRSTECIRLLYQITKGQIPIIGVGGVQTGHDAYEKLKAGASLVQVYSGMIYEGPGMVSKIRDELAELMIQNGQRNLQEEVVGMDHEHLHWERQRKLLFKRNEETTTFVIDQEDKENQGKQDTDEETSTTAQPHRLLSNGE</sequence>
<dbReference type="GO" id="GO:0009220">
    <property type="term" value="P:pyrimidine ribonucleotide biosynthetic process"/>
    <property type="evidence" value="ECO:0007669"/>
    <property type="project" value="TreeGrafter"/>
</dbReference>
<dbReference type="EC" id="1.3.5.2" evidence="5"/>
<evidence type="ECO:0000256" key="4">
    <source>
        <dbReference type="ARBA" id="ARBA00005359"/>
    </source>
</evidence>
<proteinExistence type="inferred from homology"/>
<gene>
    <name evidence="11" type="ORF">IV203_016988</name>
    <name evidence="10" type="ORF">IV203_017500</name>
</gene>
<dbReference type="EMBL" id="JAGRRH010000020">
    <property type="protein sequence ID" value="KAG7348283.1"/>
    <property type="molecule type" value="Genomic_DNA"/>
</dbReference>
<dbReference type="NCBIfam" id="TIGR01036">
    <property type="entry name" value="pyrD_sub2"/>
    <property type="match status" value="1"/>
</dbReference>
<name>A0A9K3PI70_9STRA</name>
<organism evidence="11 12">
    <name type="scientific">Nitzschia inconspicua</name>
    <dbReference type="NCBI Taxonomy" id="303405"/>
    <lineage>
        <taxon>Eukaryota</taxon>
        <taxon>Sar</taxon>
        <taxon>Stramenopiles</taxon>
        <taxon>Ochrophyta</taxon>
        <taxon>Bacillariophyta</taxon>
        <taxon>Bacillariophyceae</taxon>
        <taxon>Bacillariophycidae</taxon>
        <taxon>Bacillariales</taxon>
        <taxon>Bacillariaceae</taxon>
        <taxon>Nitzschia</taxon>
    </lineage>
</organism>
<dbReference type="GO" id="GO:0106430">
    <property type="term" value="F:dihydroorotate dehydrogenase (quinone) activity"/>
    <property type="evidence" value="ECO:0007669"/>
    <property type="project" value="UniProtKB-EC"/>
</dbReference>
<evidence type="ECO:0000256" key="1">
    <source>
        <dbReference type="ARBA" id="ARBA00001917"/>
    </source>
</evidence>
<evidence type="ECO:0000259" key="9">
    <source>
        <dbReference type="Pfam" id="PF01180"/>
    </source>
</evidence>
<dbReference type="NCBIfam" id="NF003645">
    <property type="entry name" value="PRK05286.1-2"/>
    <property type="match status" value="1"/>
</dbReference>
<dbReference type="InterPro" id="IPR001295">
    <property type="entry name" value="Dihydroorotate_DH_CS"/>
</dbReference>
<comment type="caution">
    <text evidence="11">The sequence shown here is derived from an EMBL/GenBank/DDBJ whole genome shotgun (WGS) entry which is preliminary data.</text>
</comment>
<keyword evidence="12" id="KW-1185">Reference proteome</keyword>
<dbReference type="CDD" id="cd04738">
    <property type="entry name" value="DHOD_2_like"/>
    <property type="match status" value="1"/>
</dbReference>
<comment type="subcellular location">
    <subcellularLocation>
        <location evidence="2">Membrane</location>
    </subcellularLocation>
</comment>
<dbReference type="Pfam" id="PF01180">
    <property type="entry name" value="DHO_dh"/>
    <property type="match status" value="1"/>
</dbReference>
<comment type="catalytic activity">
    <reaction evidence="7">
        <text>(S)-dihydroorotate + a quinone = orotate + a quinol</text>
        <dbReference type="Rhea" id="RHEA:30187"/>
        <dbReference type="ChEBI" id="CHEBI:24646"/>
        <dbReference type="ChEBI" id="CHEBI:30839"/>
        <dbReference type="ChEBI" id="CHEBI:30864"/>
        <dbReference type="ChEBI" id="CHEBI:132124"/>
        <dbReference type="EC" id="1.3.5.2"/>
    </reaction>
</comment>
<feature type="domain" description="Dihydroorotate dehydrogenase catalytic" evidence="9">
    <location>
        <begin position="92"/>
        <end position="408"/>
    </location>
</feature>
<dbReference type="InterPro" id="IPR005719">
    <property type="entry name" value="Dihydroorotate_DH_2"/>
</dbReference>
<reference evidence="11" key="2">
    <citation type="submission" date="2021-04" db="EMBL/GenBank/DDBJ databases">
        <authorList>
            <person name="Podell S."/>
        </authorList>
    </citation>
    <scope>NUCLEOTIDE SEQUENCE</scope>
    <source>
        <strain evidence="11">Hildebrandi</strain>
    </source>
</reference>
<dbReference type="GO" id="GO:0005743">
    <property type="term" value="C:mitochondrial inner membrane"/>
    <property type="evidence" value="ECO:0007669"/>
    <property type="project" value="TreeGrafter"/>
</dbReference>
<dbReference type="InterPro" id="IPR050074">
    <property type="entry name" value="DHO_dehydrogenase"/>
</dbReference>
<evidence type="ECO:0000256" key="6">
    <source>
        <dbReference type="ARBA" id="ARBA00017599"/>
    </source>
</evidence>
<evidence type="ECO:0000313" key="12">
    <source>
        <dbReference type="Proteomes" id="UP000693970"/>
    </source>
</evidence>
<dbReference type="EMBL" id="JAGRRH010000065">
    <property type="protein sequence ID" value="KAG7338084.1"/>
    <property type="molecule type" value="Genomic_DNA"/>
</dbReference>
<dbReference type="AlphaFoldDB" id="A0A9K3PI70"/>
<reference evidence="11" key="1">
    <citation type="journal article" date="2021" name="Sci. Rep.">
        <title>Diploid genomic architecture of Nitzschia inconspicua, an elite biomass production diatom.</title>
        <authorList>
            <person name="Oliver A."/>
            <person name="Podell S."/>
            <person name="Pinowska A."/>
            <person name="Traller J.C."/>
            <person name="Smith S.R."/>
            <person name="McClure R."/>
            <person name="Beliaev A."/>
            <person name="Bohutskyi P."/>
            <person name="Hill E.A."/>
            <person name="Rabines A."/>
            <person name="Zheng H."/>
            <person name="Allen L.Z."/>
            <person name="Kuo A."/>
            <person name="Grigoriev I.V."/>
            <person name="Allen A.E."/>
            <person name="Hazlebeck D."/>
            <person name="Allen E.E."/>
        </authorList>
    </citation>
    <scope>NUCLEOTIDE SEQUENCE</scope>
    <source>
        <strain evidence="11">Hildebrandi</strain>
    </source>
</reference>
<dbReference type="PANTHER" id="PTHR48109">
    <property type="entry name" value="DIHYDROOROTATE DEHYDROGENASE (QUINONE), MITOCHONDRIAL-RELATED"/>
    <property type="match status" value="1"/>
</dbReference>
<dbReference type="OrthoDB" id="14784at2759"/>
<dbReference type="Proteomes" id="UP000693970">
    <property type="component" value="Unassembled WGS sequence"/>
</dbReference>
<comment type="cofactor">
    <cofactor evidence="1">
        <name>FMN</name>
        <dbReference type="ChEBI" id="CHEBI:58210"/>
    </cofactor>
</comment>
<evidence type="ECO:0000313" key="10">
    <source>
        <dbReference type="EMBL" id="KAG7338084.1"/>
    </source>
</evidence>
<evidence type="ECO:0000256" key="5">
    <source>
        <dbReference type="ARBA" id="ARBA00012791"/>
    </source>
</evidence>
<evidence type="ECO:0000256" key="3">
    <source>
        <dbReference type="ARBA" id="ARBA00005161"/>
    </source>
</evidence>
<dbReference type="InterPro" id="IPR005720">
    <property type="entry name" value="Dihydroorotate_DH_cat"/>
</dbReference>
<evidence type="ECO:0000256" key="7">
    <source>
        <dbReference type="ARBA" id="ARBA00048639"/>
    </source>
</evidence>
<comment type="similarity">
    <text evidence="4">Belongs to the dihydroorotate dehydrogenase family. Type 2 subfamily.</text>
</comment>
<evidence type="ECO:0000256" key="2">
    <source>
        <dbReference type="ARBA" id="ARBA00004370"/>
    </source>
</evidence>
<dbReference type="PROSITE" id="PS00912">
    <property type="entry name" value="DHODEHASE_2"/>
    <property type="match status" value="1"/>
</dbReference>
<dbReference type="PANTHER" id="PTHR48109:SF4">
    <property type="entry name" value="DIHYDROOROTATE DEHYDROGENASE (QUINONE), MITOCHONDRIAL"/>
    <property type="match status" value="1"/>
</dbReference>
<protein>
    <recommendedName>
        <fullName evidence="6">Dihydroorotate dehydrogenase (quinone), mitochondrial</fullName>
        <ecNumber evidence="5">1.3.5.2</ecNumber>
    </recommendedName>
</protein>
<dbReference type="GO" id="GO:0006207">
    <property type="term" value="P:'de novo' pyrimidine nucleobase biosynthetic process"/>
    <property type="evidence" value="ECO:0007669"/>
    <property type="project" value="InterPro"/>
</dbReference>
<comment type="pathway">
    <text evidence="3">Pyrimidine metabolism; UMP biosynthesis via de novo pathway; orotate from (S)-dihydroorotate (quinone route): step 1/1.</text>
</comment>
<evidence type="ECO:0000313" key="11">
    <source>
        <dbReference type="EMBL" id="KAG7348283.1"/>
    </source>
</evidence>